<dbReference type="InterPro" id="IPR042099">
    <property type="entry name" value="ANL_N_sf"/>
</dbReference>
<protein>
    <submittedName>
        <fullName evidence="5">Long-chain acyl-CoA synthetase</fullName>
        <ecNumber evidence="5">6.2.1.3</ecNumber>
    </submittedName>
</protein>
<evidence type="ECO:0000259" key="3">
    <source>
        <dbReference type="Pfam" id="PF00501"/>
    </source>
</evidence>
<dbReference type="Pfam" id="PF13193">
    <property type="entry name" value="AMP-binding_C"/>
    <property type="match status" value="1"/>
</dbReference>
<dbReference type="InterPro" id="IPR000873">
    <property type="entry name" value="AMP-dep_synth/lig_dom"/>
</dbReference>
<accession>A0A840QCZ9</accession>
<dbReference type="SUPFAM" id="SSF56801">
    <property type="entry name" value="Acetyl-CoA synthetase-like"/>
    <property type="match status" value="1"/>
</dbReference>
<dbReference type="NCBIfam" id="NF004837">
    <property type="entry name" value="PRK06187.1"/>
    <property type="match status" value="1"/>
</dbReference>
<dbReference type="PROSITE" id="PS00455">
    <property type="entry name" value="AMP_BINDING"/>
    <property type="match status" value="1"/>
</dbReference>
<evidence type="ECO:0000256" key="2">
    <source>
        <dbReference type="ARBA" id="ARBA00022598"/>
    </source>
</evidence>
<keyword evidence="2 5" id="KW-0436">Ligase</keyword>
<dbReference type="FunFam" id="3.30.300.30:FF:000008">
    <property type="entry name" value="2,3-dihydroxybenzoate-AMP ligase"/>
    <property type="match status" value="1"/>
</dbReference>
<evidence type="ECO:0000259" key="4">
    <source>
        <dbReference type="Pfam" id="PF13193"/>
    </source>
</evidence>
<sequence length="504" mass="54249">MGFNLATVLRESATAEPEQPLVHFGARTLDYRQVDELSGRVAAGLRAAGLRRGDKVVVQLPNVPEFVLAYFGILKAGLVMVPLNPLLQAPEIAYHLTDSGAKLLVTFESAAEEAVKAAAEFDVPSYVVSAPGGEARCAGTKPFDELCAAEDTGEIIAVEAGDTAVLLYTSGTTGQPKGAELTHFELFMAATVGGETFRVSSDDVSVVALPLFHVFGLATVLGPLVRFGGSAVLIPKFDAGVVLDAMERHRCTIFSGVPTMYFALLGQDLAGRDLSSLRAAISGGAAMPEEVLREFERKVPGVVVLEGYGLSETAAIATFNFSAQDRKIGSIGRTLWGVEMTVFDGDDNELPPGPENIGELVIRGHSVMKGYYKRPDATAAALRGGWLHTGDLGYRDEEGYFFVVDRKKDLIIRGGYNVYPREVEEALYSHPAVREAAVIGRPDARMGEEIVAVVAFQPEARSDAEELIAFCRERLAGYKCPREIRVLDELPKGPSGKILKKELR</sequence>
<comment type="caution">
    <text evidence="5">The sequence shown here is derived from an EMBL/GenBank/DDBJ whole genome shotgun (WGS) entry which is preliminary data.</text>
</comment>
<evidence type="ECO:0000313" key="5">
    <source>
        <dbReference type="EMBL" id="MBB5156419.1"/>
    </source>
</evidence>
<dbReference type="EMBL" id="JACHIW010000001">
    <property type="protein sequence ID" value="MBB5156419.1"/>
    <property type="molecule type" value="Genomic_DNA"/>
</dbReference>
<evidence type="ECO:0000256" key="1">
    <source>
        <dbReference type="ARBA" id="ARBA00006432"/>
    </source>
</evidence>
<comment type="similarity">
    <text evidence="1">Belongs to the ATP-dependent AMP-binding enzyme family.</text>
</comment>
<organism evidence="5 6">
    <name type="scientific">Saccharopolyspora phatthalungensis</name>
    <dbReference type="NCBI Taxonomy" id="664693"/>
    <lineage>
        <taxon>Bacteria</taxon>
        <taxon>Bacillati</taxon>
        <taxon>Actinomycetota</taxon>
        <taxon>Actinomycetes</taxon>
        <taxon>Pseudonocardiales</taxon>
        <taxon>Pseudonocardiaceae</taxon>
        <taxon>Saccharopolyspora</taxon>
    </lineage>
</organism>
<dbReference type="PANTHER" id="PTHR43767:SF12">
    <property type="entry name" value="AMP-DEPENDENT SYNTHETASE AND LIGASE"/>
    <property type="match status" value="1"/>
</dbReference>
<dbReference type="RefSeq" id="WP_184727568.1">
    <property type="nucleotide sequence ID" value="NZ_JACHIW010000001.1"/>
</dbReference>
<keyword evidence="6" id="KW-1185">Reference proteome</keyword>
<dbReference type="InterPro" id="IPR025110">
    <property type="entry name" value="AMP-bd_C"/>
</dbReference>
<evidence type="ECO:0000313" key="6">
    <source>
        <dbReference type="Proteomes" id="UP000584374"/>
    </source>
</evidence>
<dbReference type="InterPro" id="IPR020845">
    <property type="entry name" value="AMP-binding_CS"/>
</dbReference>
<dbReference type="Pfam" id="PF00501">
    <property type="entry name" value="AMP-binding"/>
    <property type="match status" value="1"/>
</dbReference>
<dbReference type="GO" id="GO:0004467">
    <property type="term" value="F:long-chain fatty acid-CoA ligase activity"/>
    <property type="evidence" value="ECO:0007669"/>
    <property type="project" value="UniProtKB-EC"/>
</dbReference>
<dbReference type="AlphaFoldDB" id="A0A840QCZ9"/>
<reference evidence="5 6" key="1">
    <citation type="submission" date="2020-08" db="EMBL/GenBank/DDBJ databases">
        <title>Sequencing the genomes of 1000 actinobacteria strains.</title>
        <authorList>
            <person name="Klenk H.-P."/>
        </authorList>
    </citation>
    <scope>NUCLEOTIDE SEQUENCE [LARGE SCALE GENOMIC DNA]</scope>
    <source>
        <strain evidence="5 6">DSM 45584</strain>
    </source>
</reference>
<dbReference type="Proteomes" id="UP000584374">
    <property type="component" value="Unassembled WGS sequence"/>
</dbReference>
<dbReference type="CDD" id="cd05936">
    <property type="entry name" value="FC-FACS_FadD_like"/>
    <property type="match status" value="1"/>
</dbReference>
<dbReference type="InterPro" id="IPR045851">
    <property type="entry name" value="AMP-bd_C_sf"/>
</dbReference>
<dbReference type="PANTHER" id="PTHR43767">
    <property type="entry name" value="LONG-CHAIN-FATTY-ACID--COA LIGASE"/>
    <property type="match status" value="1"/>
</dbReference>
<proteinExistence type="inferred from homology"/>
<dbReference type="EC" id="6.2.1.3" evidence="5"/>
<name>A0A840QCZ9_9PSEU</name>
<dbReference type="InterPro" id="IPR050237">
    <property type="entry name" value="ATP-dep_AMP-bd_enzyme"/>
</dbReference>
<dbReference type="Gene3D" id="3.40.50.12780">
    <property type="entry name" value="N-terminal domain of ligase-like"/>
    <property type="match status" value="1"/>
</dbReference>
<gene>
    <name evidence="5" type="ORF">BJ970_003953</name>
</gene>
<dbReference type="Gene3D" id="3.30.300.30">
    <property type="match status" value="1"/>
</dbReference>
<feature type="domain" description="AMP-binding enzyme C-terminal" evidence="4">
    <location>
        <begin position="422"/>
        <end position="497"/>
    </location>
</feature>
<feature type="domain" description="AMP-dependent synthetase/ligase" evidence="3">
    <location>
        <begin position="10"/>
        <end position="372"/>
    </location>
</feature>